<dbReference type="InterPro" id="IPR003675">
    <property type="entry name" value="Rce1/LyrA-like_dom"/>
</dbReference>
<keyword evidence="4" id="KW-1185">Reference proteome</keyword>
<dbReference type="GO" id="GO:0080120">
    <property type="term" value="P:CAAX-box protein maturation"/>
    <property type="evidence" value="ECO:0007669"/>
    <property type="project" value="UniProtKB-ARBA"/>
</dbReference>
<comment type="caution">
    <text evidence="3">The sequence shown here is derived from an EMBL/GenBank/DDBJ whole genome shotgun (WGS) entry which is preliminary data.</text>
</comment>
<dbReference type="AlphaFoldDB" id="A0A2N5N2N9"/>
<evidence type="ECO:0000259" key="2">
    <source>
        <dbReference type="Pfam" id="PF02517"/>
    </source>
</evidence>
<accession>A0A2N5N2N9</accession>
<evidence type="ECO:0000313" key="3">
    <source>
        <dbReference type="EMBL" id="PLT44586.1"/>
    </source>
</evidence>
<name>A0A2N5N2N9_9BACL</name>
<organism evidence="3 4">
    <name type="scientific">Paenibacillus pasadenensis</name>
    <dbReference type="NCBI Taxonomy" id="217090"/>
    <lineage>
        <taxon>Bacteria</taxon>
        <taxon>Bacillati</taxon>
        <taxon>Bacillota</taxon>
        <taxon>Bacilli</taxon>
        <taxon>Bacillales</taxon>
        <taxon>Paenibacillaceae</taxon>
        <taxon>Paenibacillus</taxon>
    </lineage>
</organism>
<keyword evidence="1" id="KW-1133">Transmembrane helix</keyword>
<keyword evidence="1" id="KW-0472">Membrane</keyword>
<keyword evidence="1" id="KW-0812">Transmembrane</keyword>
<sequence length="66" mass="7000">MGRMGAIAVSSLIFTLAHYPTLNAMPVNFVSGIVFAWAYERTGSVIPGMIIHGAFNTIAVLLTAMS</sequence>
<dbReference type="GO" id="GO:0004175">
    <property type="term" value="F:endopeptidase activity"/>
    <property type="evidence" value="ECO:0007669"/>
    <property type="project" value="UniProtKB-ARBA"/>
</dbReference>
<evidence type="ECO:0000313" key="4">
    <source>
        <dbReference type="Proteomes" id="UP000234789"/>
    </source>
</evidence>
<proteinExistence type="predicted"/>
<dbReference type="Pfam" id="PF02517">
    <property type="entry name" value="Rce1-like"/>
    <property type="match status" value="1"/>
</dbReference>
<feature type="domain" description="CAAX prenyl protease 2/Lysostaphin resistance protein A-like" evidence="2">
    <location>
        <begin position="3"/>
        <end position="58"/>
    </location>
</feature>
<gene>
    <name evidence="3" type="ORF">B8V81_3017</name>
</gene>
<reference evidence="3 4" key="1">
    <citation type="submission" date="2017-05" db="EMBL/GenBank/DDBJ databases">
        <title>Functional genome analysis of Paenibacillus pasadenensis strain R16: insights on endophytic life style and antifungal activity.</title>
        <authorList>
            <person name="Passera A."/>
            <person name="Marcolungo L."/>
            <person name="Casati P."/>
            <person name="Brasca M."/>
            <person name="Quaglino F."/>
            <person name="Delledonne M."/>
        </authorList>
    </citation>
    <scope>NUCLEOTIDE SEQUENCE [LARGE SCALE GENOMIC DNA]</scope>
    <source>
        <strain evidence="3 4">R16</strain>
    </source>
</reference>
<dbReference type="Proteomes" id="UP000234789">
    <property type="component" value="Unassembled WGS sequence"/>
</dbReference>
<feature type="transmembrane region" description="Helical" evidence="1">
    <location>
        <begin position="46"/>
        <end position="65"/>
    </location>
</feature>
<evidence type="ECO:0000256" key="1">
    <source>
        <dbReference type="SAM" id="Phobius"/>
    </source>
</evidence>
<protein>
    <submittedName>
        <fullName evidence="3">CPCB family intramembrane metallopeptidase</fullName>
    </submittedName>
</protein>
<dbReference type="EMBL" id="NFEZ01000004">
    <property type="protein sequence ID" value="PLT44586.1"/>
    <property type="molecule type" value="Genomic_DNA"/>
</dbReference>